<evidence type="ECO:0000256" key="6">
    <source>
        <dbReference type="ARBA" id="ARBA00023136"/>
    </source>
</evidence>
<protein>
    <recommendedName>
        <fullName evidence="10">Sodium/potassium-transporting ATPase subunit beta</fullName>
    </recommendedName>
</protein>
<gene>
    <name evidence="8" type="ORF">OXX778_LOCUS11894</name>
</gene>
<sequence>MVQEEYVFDDHQHQPKKSSGIGKFIWNSENREFLGRDGASWGKITLFYTIFYTCLGSFFIGLLALFIRFMPVDRPTYIGVDSTMSVRGINPGLGFRPQIDVEDHLISINPTLAEDSKYGFLKYVRNLENFLNAKYGPVPDEFKGDVIQCNANSSYANEMNYGKACEFEPEKEFKNTPCTKENSYGYNTNQPCVLVKLNKVYTYVPDGYPYNGINVNCSGETSADRDNLKGVRYYSIDGQESTVHGLLDKKFFPYMGQKAYRAPFIWVKFDVPLNTLVNIECRADVKNIDTADRMNRRGQTKFSLYITNKSN</sequence>
<name>A0A814ADW7_9BILA</name>
<evidence type="ECO:0000313" key="8">
    <source>
        <dbReference type="EMBL" id="CAF0910849.1"/>
    </source>
</evidence>
<keyword evidence="5 7" id="KW-1133">Transmembrane helix</keyword>
<organism evidence="8 9">
    <name type="scientific">Brachionus calyciflorus</name>
    <dbReference type="NCBI Taxonomy" id="104777"/>
    <lineage>
        <taxon>Eukaryota</taxon>
        <taxon>Metazoa</taxon>
        <taxon>Spiralia</taxon>
        <taxon>Gnathifera</taxon>
        <taxon>Rotifera</taxon>
        <taxon>Eurotatoria</taxon>
        <taxon>Monogononta</taxon>
        <taxon>Pseudotrocha</taxon>
        <taxon>Ploima</taxon>
        <taxon>Brachionidae</taxon>
        <taxon>Brachionus</taxon>
    </lineage>
</organism>
<dbReference type="InterPro" id="IPR038702">
    <property type="entry name" value="Na/K_ATPase_sub_beta_sf"/>
</dbReference>
<dbReference type="PANTHER" id="PTHR11523">
    <property type="entry name" value="SODIUM/POTASSIUM-DEPENDENT ATPASE BETA SUBUNIT"/>
    <property type="match status" value="1"/>
</dbReference>
<proteinExistence type="inferred from homology"/>
<dbReference type="Gene3D" id="2.60.40.1660">
    <property type="entry name" value="Na, k-atpase alpha subunit"/>
    <property type="match status" value="1"/>
</dbReference>
<dbReference type="GO" id="GO:0005890">
    <property type="term" value="C:sodium:potassium-exchanging ATPase complex"/>
    <property type="evidence" value="ECO:0007669"/>
    <property type="project" value="InterPro"/>
</dbReference>
<dbReference type="GO" id="GO:1990573">
    <property type="term" value="P:potassium ion import across plasma membrane"/>
    <property type="evidence" value="ECO:0007669"/>
    <property type="project" value="TreeGrafter"/>
</dbReference>
<reference evidence="8" key="1">
    <citation type="submission" date="2021-02" db="EMBL/GenBank/DDBJ databases">
        <authorList>
            <person name="Nowell W R."/>
        </authorList>
    </citation>
    <scope>NUCLEOTIDE SEQUENCE</scope>
    <source>
        <strain evidence="8">Ploen Becks lab</strain>
    </source>
</reference>
<dbReference type="Proteomes" id="UP000663879">
    <property type="component" value="Unassembled WGS sequence"/>
</dbReference>
<evidence type="ECO:0000256" key="7">
    <source>
        <dbReference type="SAM" id="Phobius"/>
    </source>
</evidence>
<evidence type="ECO:0000256" key="2">
    <source>
        <dbReference type="ARBA" id="ARBA00005876"/>
    </source>
</evidence>
<keyword evidence="6 7" id="KW-0472">Membrane</keyword>
<dbReference type="GO" id="GO:0006883">
    <property type="term" value="P:intracellular sodium ion homeostasis"/>
    <property type="evidence" value="ECO:0007669"/>
    <property type="project" value="TreeGrafter"/>
</dbReference>
<keyword evidence="4" id="KW-0735">Signal-anchor</keyword>
<evidence type="ECO:0008006" key="10">
    <source>
        <dbReference type="Google" id="ProtNLM"/>
    </source>
</evidence>
<comment type="subcellular location">
    <subcellularLocation>
        <location evidence="1">Membrane</location>
        <topology evidence="1">Single-pass type II membrane protein</topology>
    </subcellularLocation>
</comment>
<dbReference type="AlphaFoldDB" id="A0A814ADW7"/>
<dbReference type="InterPro" id="IPR000402">
    <property type="entry name" value="Na/K_ATPase_sub_beta"/>
</dbReference>
<comment type="similarity">
    <text evidence="2">Belongs to the X(+)/potassium ATPases subunit beta family.</text>
</comment>
<dbReference type="GO" id="GO:0030007">
    <property type="term" value="P:intracellular potassium ion homeostasis"/>
    <property type="evidence" value="ECO:0007669"/>
    <property type="project" value="TreeGrafter"/>
</dbReference>
<feature type="transmembrane region" description="Helical" evidence="7">
    <location>
        <begin position="46"/>
        <end position="67"/>
    </location>
</feature>
<comment type="caution">
    <text evidence="8">The sequence shown here is derived from an EMBL/GenBank/DDBJ whole genome shotgun (WGS) entry which is preliminary data.</text>
</comment>
<evidence type="ECO:0000256" key="5">
    <source>
        <dbReference type="ARBA" id="ARBA00022989"/>
    </source>
</evidence>
<dbReference type="PANTHER" id="PTHR11523:SF28">
    <property type="entry name" value="NA_K-ATPASE BETA SUBUNIT ISOFORM 4-RELATED"/>
    <property type="match status" value="1"/>
</dbReference>
<accession>A0A814ADW7</accession>
<dbReference type="EMBL" id="CAJNOC010002073">
    <property type="protein sequence ID" value="CAF0910849.1"/>
    <property type="molecule type" value="Genomic_DNA"/>
</dbReference>
<keyword evidence="3 7" id="KW-0812">Transmembrane</keyword>
<evidence type="ECO:0000313" key="9">
    <source>
        <dbReference type="Proteomes" id="UP000663879"/>
    </source>
</evidence>
<dbReference type="Pfam" id="PF00287">
    <property type="entry name" value="Na_K-ATPase"/>
    <property type="match status" value="1"/>
</dbReference>
<dbReference type="GO" id="GO:0036376">
    <property type="term" value="P:sodium ion export across plasma membrane"/>
    <property type="evidence" value="ECO:0007669"/>
    <property type="project" value="TreeGrafter"/>
</dbReference>
<evidence type="ECO:0000256" key="4">
    <source>
        <dbReference type="ARBA" id="ARBA00022968"/>
    </source>
</evidence>
<evidence type="ECO:0000256" key="1">
    <source>
        <dbReference type="ARBA" id="ARBA00004606"/>
    </source>
</evidence>
<dbReference type="OrthoDB" id="5912413at2759"/>
<evidence type="ECO:0000256" key="3">
    <source>
        <dbReference type="ARBA" id="ARBA00022692"/>
    </source>
</evidence>
<dbReference type="GO" id="GO:0001671">
    <property type="term" value="F:ATPase activator activity"/>
    <property type="evidence" value="ECO:0007669"/>
    <property type="project" value="TreeGrafter"/>
</dbReference>
<keyword evidence="9" id="KW-1185">Reference proteome</keyword>